<dbReference type="GO" id="GO:0009307">
    <property type="term" value="P:DNA restriction-modification system"/>
    <property type="evidence" value="ECO:0007669"/>
    <property type="project" value="UniProtKB-KW"/>
</dbReference>
<keyword evidence="3" id="KW-0238">DNA-binding</keyword>
<evidence type="ECO:0000256" key="3">
    <source>
        <dbReference type="ARBA" id="ARBA00023125"/>
    </source>
</evidence>
<dbReference type="REBASE" id="62212">
    <property type="entry name" value="S1.Mma225ORF3865P"/>
</dbReference>
<dbReference type="eggNOG" id="COG0732">
    <property type="taxonomic scope" value="Bacteria"/>
</dbReference>
<evidence type="ECO:0000259" key="4">
    <source>
        <dbReference type="Pfam" id="PF01420"/>
    </source>
</evidence>
<dbReference type="PATRIC" id="fig|1230338.3.peg.838"/>
<accession>L2F8X0</accession>
<dbReference type="Gene3D" id="3.90.220.20">
    <property type="entry name" value="DNA methylase specificity domains"/>
    <property type="match status" value="2"/>
</dbReference>
<dbReference type="CDD" id="cd17291">
    <property type="entry name" value="RMtype1_S_MgeORF438P-TRD-CR_like"/>
    <property type="match status" value="1"/>
</dbReference>
<dbReference type="PANTHER" id="PTHR43140">
    <property type="entry name" value="TYPE-1 RESTRICTION ENZYME ECOKI SPECIFICITY PROTEIN"/>
    <property type="match status" value="1"/>
</dbReference>
<comment type="caution">
    <text evidence="5">The sequence shown here is derived from an EMBL/GenBank/DDBJ whole genome shotgun (WGS) entry which is preliminary data.</text>
</comment>
<dbReference type="InterPro" id="IPR000055">
    <property type="entry name" value="Restrct_endonuc_typeI_TRD"/>
</dbReference>
<gene>
    <name evidence="5" type="ORF">MOMA_03865</name>
</gene>
<organism evidence="5 6">
    <name type="scientific">Moraxella macacae 0408225</name>
    <dbReference type="NCBI Taxonomy" id="1230338"/>
    <lineage>
        <taxon>Bacteria</taxon>
        <taxon>Pseudomonadati</taxon>
        <taxon>Pseudomonadota</taxon>
        <taxon>Gammaproteobacteria</taxon>
        <taxon>Moraxellales</taxon>
        <taxon>Moraxellaceae</taxon>
        <taxon>Moraxella</taxon>
    </lineage>
</organism>
<dbReference type="AlphaFoldDB" id="L2F8X0"/>
<evidence type="ECO:0000313" key="5">
    <source>
        <dbReference type="EMBL" id="ELA09509.1"/>
    </source>
</evidence>
<comment type="similarity">
    <text evidence="1">Belongs to the type-I restriction system S methylase family.</text>
</comment>
<reference evidence="5 6" key="1">
    <citation type="journal article" date="2013" name="Genome Announc.">
        <title>Genome Sequence of Moraxella macacae 0408225, a Novel Bacterial Species Isolated from a Cynomolgus Macaque with Epistaxis.</title>
        <authorList>
            <person name="Ladner J.T."/>
            <person name="Whitehouse C.A."/>
            <person name="Koroleva G.I."/>
            <person name="Palacios G.F."/>
        </authorList>
    </citation>
    <scope>NUCLEOTIDE SEQUENCE [LARGE SCALE GENOMIC DNA]</scope>
    <source>
        <strain evidence="5 6">0408225</strain>
    </source>
</reference>
<dbReference type="PANTHER" id="PTHR43140:SF1">
    <property type="entry name" value="TYPE I RESTRICTION ENZYME ECOKI SPECIFICITY SUBUNIT"/>
    <property type="match status" value="1"/>
</dbReference>
<dbReference type="STRING" id="1230338.MOMA_03865"/>
<evidence type="ECO:0000256" key="1">
    <source>
        <dbReference type="ARBA" id="ARBA00010923"/>
    </source>
</evidence>
<keyword evidence="6" id="KW-1185">Reference proteome</keyword>
<feature type="domain" description="Type I restriction modification DNA specificity" evidence="4">
    <location>
        <begin position="19"/>
        <end position="167"/>
    </location>
</feature>
<dbReference type="CDD" id="cd17269">
    <property type="entry name" value="RMtype1_S_PluTORF4319P-TRD2-CR2_like"/>
    <property type="match status" value="1"/>
</dbReference>
<dbReference type="SUPFAM" id="SSF116734">
    <property type="entry name" value="DNA methylase specificity domain"/>
    <property type="match status" value="2"/>
</dbReference>
<protein>
    <submittedName>
        <fullName evidence="5">Restriction modification system DNA specificity domain-containing protein</fullName>
    </submittedName>
</protein>
<dbReference type="InterPro" id="IPR051212">
    <property type="entry name" value="Type-I_RE_S_subunit"/>
</dbReference>
<keyword evidence="2" id="KW-0680">Restriction system</keyword>
<name>L2F8X0_9GAMM</name>
<dbReference type="InterPro" id="IPR044946">
    <property type="entry name" value="Restrct_endonuc_typeI_TRD_sf"/>
</dbReference>
<sequence>MGVIGFLEKLLKGREVAWKSLGEIAEIGTGNSNRQDENENGEYPFFVRSKTVLKSNTYKFDEAAIIIPGEGGVGEIFHFIDGKYALHQRAYRIHIITKNLEPKFVYYIMLNDFKNYILNRSVNATVTSIRKPMLENFKIPIPPLDVQNEIVRVLDKFTALNSELIKELDLRKKQYEYYRDKLLTFGDKVEWKTLDEIFTIFAGGDVPKNAFSKIQTKEFNIPILSNGINEKSLYGWTNEAKINQPSLTISARGTIGWTSYQEKPFFPIVRLLVLTPKIELNIKFAYHFMKLIENDYKIPKSGIPQLTKPMIKDLKFPLPSISEQQRIADILDKFETLTNSITDGLPKEIELRAKQYEYYREQLLTFG</sequence>
<dbReference type="EMBL" id="ANIN01000001">
    <property type="protein sequence ID" value="ELA09509.1"/>
    <property type="molecule type" value="Genomic_DNA"/>
</dbReference>
<dbReference type="Proteomes" id="UP000023795">
    <property type="component" value="Unassembled WGS sequence"/>
</dbReference>
<evidence type="ECO:0000313" key="6">
    <source>
        <dbReference type="Proteomes" id="UP000023795"/>
    </source>
</evidence>
<feature type="domain" description="Type I restriction modification DNA specificity" evidence="4">
    <location>
        <begin position="189"/>
        <end position="350"/>
    </location>
</feature>
<dbReference type="RefSeq" id="WP_009767328.1">
    <property type="nucleotide sequence ID" value="NZ_ANIN01000001.1"/>
</dbReference>
<proteinExistence type="inferred from homology"/>
<dbReference type="GO" id="GO:0003677">
    <property type="term" value="F:DNA binding"/>
    <property type="evidence" value="ECO:0007669"/>
    <property type="project" value="UniProtKB-KW"/>
</dbReference>
<evidence type="ECO:0000256" key="2">
    <source>
        <dbReference type="ARBA" id="ARBA00022747"/>
    </source>
</evidence>
<dbReference type="Pfam" id="PF01420">
    <property type="entry name" value="Methylase_S"/>
    <property type="match status" value="2"/>
</dbReference>